<dbReference type="PROSITE" id="PS51257">
    <property type="entry name" value="PROKAR_LIPOPROTEIN"/>
    <property type="match status" value="1"/>
</dbReference>
<dbReference type="Pfam" id="PF01494">
    <property type="entry name" value="FAD_binding_3"/>
    <property type="match status" value="1"/>
</dbReference>
<dbReference type="AlphaFoldDB" id="A0A4V2ZBR9"/>
<protein>
    <submittedName>
        <fullName evidence="6">FAD-binding protein</fullName>
    </submittedName>
</protein>
<proteinExistence type="predicted"/>
<feature type="compositionally biased region" description="Basic and acidic residues" evidence="4">
    <location>
        <begin position="477"/>
        <end position="493"/>
    </location>
</feature>
<keyword evidence="2" id="KW-0285">Flavoprotein</keyword>
<dbReference type="Gene3D" id="3.50.50.60">
    <property type="entry name" value="FAD/NAD(P)-binding domain"/>
    <property type="match status" value="1"/>
</dbReference>
<comment type="cofactor">
    <cofactor evidence="1">
        <name>FAD</name>
        <dbReference type="ChEBI" id="CHEBI:57692"/>
    </cofactor>
</comment>
<dbReference type="PANTHER" id="PTHR43004">
    <property type="entry name" value="TRK SYSTEM POTASSIUM UPTAKE PROTEIN"/>
    <property type="match status" value="1"/>
</dbReference>
<evidence type="ECO:0000256" key="2">
    <source>
        <dbReference type="ARBA" id="ARBA00022630"/>
    </source>
</evidence>
<gene>
    <name evidence="6" type="ORF">E1295_04420</name>
</gene>
<dbReference type="Pfam" id="PF21274">
    <property type="entry name" value="Rng_hyd_C"/>
    <property type="match status" value="1"/>
</dbReference>
<keyword evidence="3" id="KW-0274">FAD</keyword>
<evidence type="ECO:0000313" key="6">
    <source>
        <dbReference type="EMBL" id="TDE58914.1"/>
    </source>
</evidence>
<dbReference type="PANTHER" id="PTHR43004:SF19">
    <property type="entry name" value="BINDING MONOOXYGENASE, PUTATIVE (JCVI)-RELATED"/>
    <property type="match status" value="1"/>
</dbReference>
<dbReference type="Gene3D" id="3.30.70.2450">
    <property type="match status" value="1"/>
</dbReference>
<evidence type="ECO:0000256" key="4">
    <source>
        <dbReference type="SAM" id="MobiDB-lite"/>
    </source>
</evidence>
<organism evidence="6 7">
    <name type="scientific">Nonomuraea mesophila</name>
    <dbReference type="NCBI Taxonomy" id="2530382"/>
    <lineage>
        <taxon>Bacteria</taxon>
        <taxon>Bacillati</taxon>
        <taxon>Actinomycetota</taxon>
        <taxon>Actinomycetes</taxon>
        <taxon>Streptosporangiales</taxon>
        <taxon>Streptosporangiaceae</taxon>
        <taxon>Nonomuraea</taxon>
    </lineage>
</organism>
<dbReference type="GO" id="GO:0071949">
    <property type="term" value="F:FAD binding"/>
    <property type="evidence" value="ECO:0007669"/>
    <property type="project" value="InterPro"/>
</dbReference>
<dbReference type="Gene3D" id="3.40.30.120">
    <property type="match status" value="1"/>
</dbReference>
<reference evidence="6 7" key="1">
    <citation type="submission" date="2019-03" db="EMBL/GenBank/DDBJ databases">
        <title>Draft genome sequences of novel Actinobacteria.</title>
        <authorList>
            <person name="Sahin N."/>
            <person name="Ay H."/>
            <person name="Saygin H."/>
        </authorList>
    </citation>
    <scope>NUCLEOTIDE SEQUENCE [LARGE SCALE GENOMIC DNA]</scope>
    <source>
        <strain evidence="6 7">6K102</strain>
    </source>
</reference>
<sequence length="519" mass="56151">MRSLMDDVVIVGAGPTGLMAACELALAGVRCRIVDKRNGEAGVTRAFGLHARALELLDARGLGDELVARGNPLGTVHPAYASRVDFERLDTRYPMLLIVPQSGTEEVLRERAAELGVRIVRNAEVTGLSQNADSVRLTLRDGAELPTRYVIGADGAHSTVRELLDVGFAGETYSLPMLLADVRISGPELPPITQVGPAGAVVAIPFGDGWFRVGAWLLDGDDPDREPAFGQIRRAFEDIAGTDYRMSEPRWFSRFAAERRQARSYRSGRVFLAGDAAHVNSPIGGQGMNTGVQDAVNLGWKLAADLRGWAPPWLLGTYHAERHPVGASVLELTDHLTRLVLTGSRLRLRVNRHVMAALLRTGPGRRRILGLMSGLEIAYPPGDAHAHPLAGRRAPDGPTTGGRLYEVLREGRFVLLAHGDAGAARPWADRVRPVRPLGGLRPQAALIRPDGYVAWAGDHDGIRQALVKWCGPAEHTAQHTAEHRAGHTAEHRAGHATQHTAGHTTDHNDRGERPDRATP</sequence>
<dbReference type="SUPFAM" id="SSF51905">
    <property type="entry name" value="FAD/NAD(P)-binding domain"/>
    <property type="match status" value="1"/>
</dbReference>
<dbReference type="InterPro" id="IPR002938">
    <property type="entry name" value="FAD-bd"/>
</dbReference>
<keyword evidence="7" id="KW-1185">Reference proteome</keyword>
<comment type="caution">
    <text evidence="6">The sequence shown here is derived from an EMBL/GenBank/DDBJ whole genome shotgun (WGS) entry which is preliminary data.</text>
</comment>
<dbReference type="Proteomes" id="UP000295136">
    <property type="component" value="Unassembled WGS sequence"/>
</dbReference>
<dbReference type="GO" id="GO:0016709">
    <property type="term" value="F:oxidoreductase activity, acting on paired donors, with incorporation or reduction of molecular oxygen, NAD(P)H as one donor, and incorporation of one atom of oxygen"/>
    <property type="evidence" value="ECO:0007669"/>
    <property type="project" value="UniProtKB-ARBA"/>
</dbReference>
<feature type="domain" description="FAD-binding" evidence="5">
    <location>
        <begin position="7"/>
        <end position="331"/>
    </location>
</feature>
<dbReference type="InterPro" id="IPR036188">
    <property type="entry name" value="FAD/NAD-bd_sf"/>
</dbReference>
<evidence type="ECO:0000256" key="3">
    <source>
        <dbReference type="ARBA" id="ARBA00022827"/>
    </source>
</evidence>
<dbReference type="InterPro" id="IPR050641">
    <property type="entry name" value="RIFMO-like"/>
</dbReference>
<dbReference type="EMBL" id="SMLD01000007">
    <property type="protein sequence ID" value="TDE58914.1"/>
    <property type="molecule type" value="Genomic_DNA"/>
</dbReference>
<dbReference type="PRINTS" id="PR00420">
    <property type="entry name" value="RNGMNOXGNASE"/>
</dbReference>
<evidence type="ECO:0000256" key="1">
    <source>
        <dbReference type="ARBA" id="ARBA00001974"/>
    </source>
</evidence>
<accession>A0A4V2ZBR9</accession>
<feature type="compositionally biased region" description="Basic and acidic residues" evidence="4">
    <location>
        <begin position="504"/>
        <end position="519"/>
    </location>
</feature>
<evidence type="ECO:0000259" key="5">
    <source>
        <dbReference type="Pfam" id="PF01494"/>
    </source>
</evidence>
<feature type="region of interest" description="Disordered" evidence="4">
    <location>
        <begin position="477"/>
        <end position="519"/>
    </location>
</feature>
<name>A0A4V2ZBR9_9ACTN</name>
<evidence type="ECO:0000313" key="7">
    <source>
        <dbReference type="Proteomes" id="UP000295136"/>
    </source>
</evidence>